<dbReference type="Proteomes" id="UP001589858">
    <property type="component" value="Unassembled WGS sequence"/>
</dbReference>
<dbReference type="EMBL" id="JBHLTM010000086">
    <property type="protein sequence ID" value="MFC0687532.1"/>
    <property type="molecule type" value="Genomic_DNA"/>
</dbReference>
<feature type="transmembrane region" description="Helical" evidence="1">
    <location>
        <begin position="61"/>
        <end position="85"/>
    </location>
</feature>
<keyword evidence="1" id="KW-0472">Membrane</keyword>
<keyword evidence="1" id="KW-0812">Transmembrane</keyword>
<feature type="transmembrane region" description="Helical" evidence="1">
    <location>
        <begin position="105"/>
        <end position="129"/>
    </location>
</feature>
<sequence>MINSEQLVFFLLLVVSLALALWKGGAPERWGAVVILAMVGFEATAEIFLPSGFRTVDPLSLLTDLVGTIGFGMLALHAMRIWPLWATSLQLLSLSAHFARWADIGIPPVVYAVMRSTPTGLALAVLLAGTLMHMRRMRRDGSDRSWQIWSRDTAGSVRSRAGYSKRW</sequence>
<feature type="transmembrane region" description="Helical" evidence="1">
    <location>
        <begin position="30"/>
        <end position="49"/>
    </location>
</feature>
<dbReference type="RefSeq" id="WP_267220867.1">
    <property type="nucleotide sequence ID" value="NZ_JAPCWC010000008.1"/>
</dbReference>
<reference evidence="2 3" key="1">
    <citation type="submission" date="2024-09" db="EMBL/GenBank/DDBJ databases">
        <authorList>
            <person name="Sun Q."/>
            <person name="Mori K."/>
        </authorList>
    </citation>
    <scope>NUCLEOTIDE SEQUENCE [LARGE SCALE GENOMIC DNA]</scope>
    <source>
        <strain evidence="2 3">CICC 11035S</strain>
    </source>
</reference>
<organism evidence="2 3">
    <name type="scientific">Novosphingobium clariflavum</name>
    <dbReference type="NCBI Taxonomy" id="2029884"/>
    <lineage>
        <taxon>Bacteria</taxon>
        <taxon>Pseudomonadati</taxon>
        <taxon>Pseudomonadota</taxon>
        <taxon>Alphaproteobacteria</taxon>
        <taxon>Sphingomonadales</taxon>
        <taxon>Sphingomonadaceae</taxon>
        <taxon>Novosphingobium</taxon>
    </lineage>
</organism>
<evidence type="ECO:0000313" key="3">
    <source>
        <dbReference type="Proteomes" id="UP001589858"/>
    </source>
</evidence>
<keyword evidence="3" id="KW-1185">Reference proteome</keyword>
<protein>
    <submittedName>
        <fullName evidence="2">Uncharacterized protein</fullName>
    </submittedName>
</protein>
<proteinExistence type="predicted"/>
<comment type="caution">
    <text evidence="2">The sequence shown here is derived from an EMBL/GenBank/DDBJ whole genome shotgun (WGS) entry which is preliminary data.</text>
</comment>
<keyword evidence="1" id="KW-1133">Transmembrane helix</keyword>
<name>A0ABV6SE33_9SPHN</name>
<evidence type="ECO:0000256" key="1">
    <source>
        <dbReference type="SAM" id="Phobius"/>
    </source>
</evidence>
<gene>
    <name evidence="2" type="ORF">ACFFF8_23360</name>
</gene>
<accession>A0ABV6SE33</accession>
<evidence type="ECO:0000313" key="2">
    <source>
        <dbReference type="EMBL" id="MFC0687532.1"/>
    </source>
</evidence>